<name>A0ABT9JPQ9_9PROT</name>
<dbReference type="PANTHER" id="PTHR32322">
    <property type="entry name" value="INNER MEMBRANE TRANSPORTER"/>
    <property type="match status" value="1"/>
</dbReference>
<evidence type="ECO:0000313" key="8">
    <source>
        <dbReference type="EMBL" id="MDP8566534.1"/>
    </source>
</evidence>
<evidence type="ECO:0000256" key="6">
    <source>
        <dbReference type="SAM" id="Phobius"/>
    </source>
</evidence>
<dbReference type="InterPro" id="IPR050638">
    <property type="entry name" value="AA-Vitamin_Transporters"/>
</dbReference>
<evidence type="ECO:0000256" key="4">
    <source>
        <dbReference type="ARBA" id="ARBA00022989"/>
    </source>
</evidence>
<accession>A0ABT9JPQ9</accession>
<keyword evidence="5 6" id="KW-0472">Membrane</keyword>
<keyword evidence="3 6" id="KW-0812">Transmembrane</keyword>
<feature type="transmembrane region" description="Helical" evidence="6">
    <location>
        <begin position="125"/>
        <end position="144"/>
    </location>
</feature>
<evidence type="ECO:0000256" key="5">
    <source>
        <dbReference type="ARBA" id="ARBA00023136"/>
    </source>
</evidence>
<dbReference type="Gene3D" id="1.10.3730.20">
    <property type="match status" value="1"/>
</dbReference>
<evidence type="ECO:0000259" key="7">
    <source>
        <dbReference type="Pfam" id="PF00892"/>
    </source>
</evidence>
<keyword evidence="2" id="KW-1003">Cell membrane</keyword>
<keyword evidence="4 6" id="KW-1133">Transmembrane helix</keyword>
<reference evidence="9" key="1">
    <citation type="journal article" date="2019" name="Int. J. Syst. Evol. Microbiol.">
        <title>The Global Catalogue of Microorganisms (GCM) 10K type strain sequencing project: providing services to taxonomists for standard genome sequencing and annotation.</title>
        <authorList>
            <consortium name="The Broad Institute Genomics Platform"/>
            <consortium name="The Broad Institute Genome Sequencing Center for Infectious Disease"/>
            <person name="Wu L."/>
            <person name="Ma J."/>
        </authorList>
    </citation>
    <scope>NUCLEOTIDE SEQUENCE [LARGE SCALE GENOMIC DNA]</scope>
    <source>
        <strain evidence="9">VKM B-3159</strain>
    </source>
</reference>
<feature type="transmembrane region" description="Helical" evidence="6">
    <location>
        <begin position="275"/>
        <end position="292"/>
    </location>
</feature>
<dbReference type="SUPFAM" id="SSF103481">
    <property type="entry name" value="Multidrug resistance efflux transporter EmrE"/>
    <property type="match status" value="2"/>
</dbReference>
<feature type="transmembrane region" description="Helical" evidence="6">
    <location>
        <begin position="98"/>
        <end position="118"/>
    </location>
</feature>
<feature type="transmembrane region" description="Helical" evidence="6">
    <location>
        <begin position="72"/>
        <end position="92"/>
    </location>
</feature>
<evidence type="ECO:0000313" key="9">
    <source>
        <dbReference type="Proteomes" id="UP001225906"/>
    </source>
</evidence>
<feature type="transmembrane region" description="Helical" evidence="6">
    <location>
        <begin position="150"/>
        <end position="170"/>
    </location>
</feature>
<evidence type="ECO:0000256" key="1">
    <source>
        <dbReference type="ARBA" id="ARBA00004651"/>
    </source>
</evidence>
<dbReference type="EMBL" id="JAVCAP010000001">
    <property type="protein sequence ID" value="MDP8566534.1"/>
    <property type="molecule type" value="Genomic_DNA"/>
</dbReference>
<evidence type="ECO:0000256" key="3">
    <source>
        <dbReference type="ARBA" id="ARBA00022692"/>
    </source>
</evidence>
<comment type="subcellular location">
    <subcellularLocation>
        <location evidence="1">Cell membrane</location>
        <topology evidence="1">Multi-pass membrane protein</topology>
    </subcellularLocation>
</comment>
<dbReference type="InterPro" id="IPR000620">
    <property type="entry name" value="EamA_dom"/>
</dbReference>
<feature type="transmembrane region" description="Helical" evidence="6">
    <location>
        <begin position="12"/>
        <end position="29"/>
    </location>
</feature>
<sequence>MEQLAKQRSQALAALLLLTLIWGYNWVVMKSALQYAGPFQFAAMRTFFGALVLFLVMFFAKRPMRLQAFPTMLVLGILQNVGFTGVLMWALVEGGAGKTAILTYTMPFWVMLFAWPLLGERVHGWQWLAVLSAVLGMLLIFDPLHLKADLFSMALAVLSGVCWALSAIMTKQLHRRLPDLDLMNLTAWPMLLGSLPMVLFAWWMPSMPIQWTPYLIGAVLFNVVLCGALAWTLWLFALQRLPAGVASMASMLAPVIGVVAAWIQLNEVPDGMELTGMALIIFSLTLISILMMRPAYKVVPAPATAV</sequence>
<dbReference type="Proteomes" id="UP001225906">
    <property type="component" value="Unassembled WGS sequence"/>
</dbReference>
<feature type="domain" description="EamA" evidence="7">
    <location>
        <begin position="13"/>
        <end position="141"/>
    </location>
</feature>
<comment type="caution">
    <text evidence="8">The sequence shown here is derived from an EMBL/GenBank/DDBJ whole genome shotgun (WGS) entry which is preliminary data.</text>
</comment>
<feature type="transmembrane region" description="Helical" evidence="6">
    <location>
        <begin position="41"/>
        <end position="60"/>
    </location>
</feature>
<gene>
    <name evidence="8" type="ORF">Q9291_01605</name>
</gene>
<proteinExistence type="predicted"/>
<organism evidence="8 9">
    <name type="scientific">Methylophilus aquaticus</name>
    <dbReference type="NCBI Taxonomy" id="1971610"/>
    <lineage>
        <taxon>Bacteria</taxon>
        <taxon>Pseudomonadati</taxon>
        <taxon>Pseudomonadota</taxon>
        <taxon>Betaproteobacteria</taxon>
        <taxon>Nitrosomonadales</taxon>
        <taxon>Methylophilaceae</taxon>
        <taxon>Methylophilus</taxon>
    </lineage>
</organism>
<feature type="transmembrane region" description="Helical" evidence="6">
    <location>
        <begin position="215"/>
        <end position="236"/>
    </location>
</feature>
<evidence type="ECO:0000256" key="2">
    <source>
        <dbReference type="ARBA" id="ARBA00022475"/>
    </source>
</evidence>
<dbReference type="RefSeq" id="WP_306388225.1">
    <property type="nucleotide sequence ID" value="NZ_JAVCAP010000001.1"/>
</dbReference>
<dbReference type="PANTHER" id="PTHR32322:SF18">
    <property type="entry name" value="S-ADENOSYLMETHIONINE_S-ADENOSYLHOMOCYSTEINE TRANSPORTER"/>
    <property type="match status" value="1"/>
</dbReference>
<protein>
    <submittedName>
        <fullName evidence="8">DMT family transporter</fullName>
    </submittedName>
</protein>
<feature type="transmembrane region" description="Helical" evidence="6">
    <location>
        <begin position="182"/>
        <end position="203"/>
    </location>
</feature>
<dbReference type="InterPro" id="IPR037185">
    <property type="entry name" value="EmrE-like"/>
</dbReference>
<keyword evidence="9" id="KW-1185">Reference proteome</keyword>
<feature type="transmembrane region" description="Helical" evidence="6">
    <location>
        <begin position="243"/>
        <end position="263"/>
    </location>
</feature>
<dbReference type="Pfam" id="PF00892">
    <property type="entry name" value="EamA"/>
    <property type="match status" value="2"/>
</dbReference>
<feature type="domain" description="EamA" evidence="7">
    <location>
        <begin position="152"/>
        <end position="288"/>
    </location>
</feature>